<dbReference type="PANTHER" id="PTHR47019:SF1">
    <property type="entry name" value="LIPID II FLIPPASE MURJ"/>
    <property type="match status" value="1"/>
</dbReference>
<feature type="region of interest" description="Disordered" evidence="9">
    <location>
        <begin position="63"/>
        <end position="116"/>
    </location>
</feature>
<sequence>MTTGTVPDGDTVPDDDAGPPEERPASRRSRTWVSDEGSPIGCRFLVPPPRVEGVDWVPSGLVRFAGRERADRRQSATPSSRAGATSATSSSIRAPQPEIVGPIGVGDEPGAEGASMNDVILSDDDAADDQDIERDEGFTPLGGVPVEEDPEMIAAGERDLVRAAANPALGTVLSRATGVLRWGAMAYALGRTGLADAYGIANNTPNIIYELVVGGVLSSTLVPLFVNTRRRTKRGETDDGASAIITVSSIALVVLSVAGVLAAPWIAKAYTLGLEPAARAAQLELSVPLMRLFLPQIFLYGIVSLATAVLHSQHKLSIPAYTPIANNLVVTVMFVAARPLMERVDAGTTSSQVLLLVLGIGTTLGVIAQALPLIAPMREGVVRFRWNFSPTHPVVKRLIRLSGWTMGYVIANQVSLYVVTNLANSGPEGTVATYQYAFAFFQLPHGLIAVSLMTAVLPRLATAFVDSDLDAFRANFREGMNVLFTVVLAASAGYVIVAKPVVQVVFERGAFSASGTTETARTLIAFAVGLPAFSAYLYAIRAFHARQDTRTPFWINVLENTLNIVLAVVLTTRTASGLAVAFSGAYLIAAVIAVLVLNHHVGGLIDRNLFTMMGKAAVAAVATIVGALIPSLPPLSSLDWPPAQLLLRVTLGGIAFFVALSFLRIEGLDRYVSVLRRKLTPLLPGGVERRLATLGRAPASPSTQVTPNPDAPTGSAPEKSPTPNTIPVPDTGSDPETSPDPGPGSESTTGPSKH</sequence>
<dbReference type="GO" id="GO:0071555">
    <property type="term" value="P:cell wall organization"/>
    <property type="evidence" value="ECO:0007669"/>
    <property type="project" value="UniProtKB-KW"/>
</dbReference>
<dbReference type="InterPro" id="IPR051050">
    <property type="entry name" value="Lipid_II_flippase_MurJ/MviN"/>
</dbReference>
<feature type="transmembrane region" description="Helical" evidence="8">
    <location>
        <begin position="439"/>
        <end position="461"/>
    </location>
</feature>
<evidence type="ECO:0000256" key="8">
    <source>
        <dbReference type="HAMAP-Rule" id="MF_02078"/>
    </source>
</evidence>
<feature type="transmembrane region" description="Helical" evidence="8">
    <location>
        <begin position="324"/>
        <end position="341"/>
    </location>
</feature>
<dbReference type="AlphaFoldDB" id="A0A936NFC3"/>
<dbReference type="NCBIfam" id="TIGR01695">
    <property type="entry name" value="murJ_mviN"/>
    <property type="match status" value="1"/>
</dbReference>
<dbReference type="Pfam" id="PF03023">
    <property type="entry name" value="MurJ"/>
    <property type="match status" value="1"/>
</dbReference>
<keyword evidence="8" id="KW-0961">Cell wall biogenesis/degradation</keyword>
<protein>
    <recommendedName>
        <fullName evidence="8">Probable lipid II flippase MurJ</fullName>
    </recommendedName>
</protein>
<dbReference type="GO" id="GO:0015648">
    <property type="term" value="F:lipid-linked peptidoglycan transporter activity"/>
    <property type="evidence" value="ECO:0007669"/>
    <property type="project" value="UniProtKB-UniRule"/>
</dbReference>
<feature type="compositionally biased region" description="Low complexity" evidence="9">
    <location>
        <begin position="1"/>
        <end position="10"/>
    </location>
</feature>
<comment type="similarity">
    <text evidence="8">Belongs to the MurJ/MviN family.</text>
</comment>
<keyword evidence="2 8" id="KW-1003">Cell membrane</keyword>
<feature type="transmembrane region" description="Helical" evidence="8">
    <location>
        <begin position="353"/>
        <end position="377"/>
    </location>
</feature>
<dbReference type="GO" id="GO:0009252">
    <property type="term" value="P:peptidoglycan biosynthetic process"/>
    <property type="evidence" value="ECO:0007669"/>
    <property type="project" value="UniProtKB-UniRule"/>
</dbReference>
<organism evidence="10 11">
    <name type="scientific">Candidatus Neomicrothrix subdominans</name>
    <dbReference type="NCBI Taxonomy" id="2954438"/>
    <lineage>
        <taxon>Bacteria</taxon>
        <taxon>Bacillati</taxon>
        <taxon>Actinomycetota</taxon>
        <taxon>Acidimicrobiia</taxon>
        <taxon>Acidimicrobiales</taxon>
        <taxon>Microthrixaceae</taxon>
        <taxon>Candidatus Neomicrothrix</taxon>
    </lineage>
</organism>
<feature type="transmembrane region" description="Helical" evidence="8">
    <location>
        <begin position="293"/>
        <end position="312"/>
    </location>
</feature>
<evidence type="ECO:0000256" key="4">
    <source>
        <dbReference type="ARBA" id="ARBA00022960"/>
    </source>
</evidence>
<proteinExistence type="inferred from homology"/>
<dbReference type="GO" id="GO:0005886">
    <property type="term" value="C:plasma membrane"/>
    <property type="evidence" value="ECO:0007669"/>
    <property type="project" value="UniProtKB-SubCell"/>
</dbReference>
<name>A0A936NFC3_9ACTN</name>
<feature type="transmembrane region" description="Helical" evidence="8">
    <location>
        <begin position="609"/>
        <end position="633"/>
    </location>
</feature>
<keyword evidence="8" id="KW-0813">Transport</keyword>
<keyword evidence="7 8" id="KW-0472">Membrane</keyword>
<feature type="region of interest" description="Disordered" evidence="9">
    <location>
        <begin position="1"/>
        <end position="51"/>
    </location>
</feature>
<evidence type="ECO:0000256" key="3">
    <source>
        <dbReference type="ARBA" id="ARBA00022692"/>
    </source>
</evidence>
<dbReference type="GO" id="GO:0034204">
    <property type="term" value="P:lipid translocation"/>
    <property type="evidence" value="ECO:0007669"/>
    <property type="project" value="TreeGrafter"/>
</dbReference>
<comment type="pathway">
    <text evidence="8">Cell wall biogenesis; peptidoglycan biosynthesis.</text>
</comment>
<keyword evidence="6 8" id="KW-1133">Transmembrane helix</keyword>
<evidence type="ECO:0000256" key="6">
    <source>
        <dbReference type="ARBA" id="ARBA00022989"/>
    </source>
</evidence>
<evidence type="ECO:0000313" key="11">
    <source>
        <dbReference type="Proteomes" id="UP000727993"/>
    </source>
</evidence>
<evidence type="ECO:0000256" key="5">
    <source>
        <dbReference type="ARBA" id="ARBA00022984"/>
    </source>
</evidence>
<feature type="transmembrane region" description="Helical" evidence="8">
    <location>
        <begin position="522"/>
        <end position="541"/>
    </location>
</feature>
<accession>A0A936NFC3</accession>
<dbReference type="PANTHER" id="PTHR47019">
    <property type="entry name" value="LIPID II FLIPPASE MURJ"/>
    <property type="match status" value="1"/>
</dbReference>
<feature type="transmembrane region" description="Helical" evidence="8">
    <location>
        <begin position="207"/>
        <end position="228"/>
    </location>
</feature>
<feature type="transmembrane region" description="Helical" evidence="8">
    <location>
        <begin position="482"/>
        <end position="502"/>
    </location>
</feature>
<evidence type="ECO:0000256" key="9">
    <source>
        <dbReference type="SAM" id="MobiDB-lite"/>
    </source>
</evidence>
<feature type="transmembrane region" description="Helical" evidence="8">
    <location>
        <begin position="240"/>
        <end position="266"/>
    </location>
</feature>
<feature type="transmembrane region" description="Helical" evidence="8">
    <location>
        <begin position="645"/>
        <end position="663"/>
    </location>
</feature>
<dbReference type="GO" id="GO:0008360">
    <property type="term" value="P:regulation of cell shape"/>
    <property type="evidence" value="ECO:0007669"/>
    <property type="project" value="UniProtKB-KW"/>
</dbReference>
<keyword evidence="3 8" id="KW-0812">Transmembrane</keyword>
<feature type="transmembrane region" description="Helical" evidence="8">
    <location>
        <begin position="578"/>
        <end position="597"/>
    </location>
</feature>
<gene>
    <name evidence="8 10" type="primary">murJ</name>
    <name evidence="10" type="ORF">IPN02_17670</name>
</gene>
<evidence type="ECO:0000256" key="1">
    <source>
        <dbReference type="ARBA" id="ARBA00004651"/>
    </source>
</evidence>
<dbReference type="CDD" id="cd13123">
    <property type="entry name" value="MATE_MurJ_like"/>
    <property type="match status" value="1"/>
</dbReference>
<feature type="transmembrane region" description="Helical" evidence="8">
    <location>
        <begin position="398"/>
        <end position="419"/>
    </location>
</feature>
<dbReference type="HAMAP" id="MF_02078">
    <property type="entry name" value="MurJ_MviN"/>
    <property type="match status" value="1"/>
</dbReference>
<feature type="transmembrane region" description="Helical" evidence="8">
    <location>
        <begin position="553"/>
        <end position="572"/>
    </location>
</feature>
<dbReference type="InterPro" id="IPR004268">
    <property type="entry name" value="MurJ"/>
</dbReference>
<feature type="compositionally biased region" description="Low complexity" evidence="9">
    <location>
        <begin position="75"/>
        <end position="95"/>
    </location>
</feature>
<evidence type="ECO:0000256" key="7">
    <source>
        <dbReference type="ARBA" id="ARBA00023136"/>
    </source>
</evidence>
<dbReference type="Proteomes" id="UP000727993">
    <property type="component" value="Unassembled WGS sequence"/>
</dbReference>
<keyword evidence="4 8" id="KW-0133">Cell shape</keyword>
<dbReference type="EMBL" id="JADJZA010000010">
    <property type="protein sequence ID" value="MBK9298614.1"/>
    <property type="molecule type" value="Genomic_DNA"/>
</dbReference>
<reference evidence="10 11" key="1">
    <citation type="submission" date="2020-10" db="EMBL/GenBank/DDBJ databases">
        <title>Connecting structure to function with the recovery of over 1000 high-quality activated sludge metagenome-assembled genomes encoding full-length rRNA genes using long-read sequencing.</title>
        <authorList>
            <person name="Singleton C.M."/>
            <person name="Petriglieri F."/>
            <person name="Kristensen J.M."/>
            <person name="Kirkegaard R.H."/>
            <person name="Michaelsen T.Y."/>
            <person name="Andersen M.H."/>
            <person name="Karst S.M."/>
            <person name="Dueholm M.S."/>
            <person name="Nielsen P.H."/>
            <person name="Albertsen M."/>
        </authorList>
    </citation>
    <scope>NUCLEOTIDE SEQUENCE [LARGE SCALE GENOMIC DNA]</scope>
    <source>
        <strain evidence="10">Lyne_18-Q3-R50-59_MAXAC.006</strain>
    </source>
</reference>
<feature type="region of interest" description="Disordered" evidence="9">
    <location>
        <begin position="695"/>
        <end position="754"/>
    </location>
</feature>
<evidence type="ECO:0000313" key="10">
    <source>
        <dbReference type="EMBL" id="MBK9298614.1"/>
    </source>
</evidence>
<feature type="compositionally biased region" description="Basic and acidic residues" evidence="9">
    <location>
        <begin position="65"/>
        <end position="74"/>
    </location>
</feature>
<evidence type="ECO:0000256" key="2">
    <source>
        <dbReference type="ARBA" id="ARBA00022475"/>
    </source>
</evidence>
<feature type="compositionally biased region" description="Polar residues" evidence="9">
    <location>
        <begin position="745"/>
        <end position="754"/>
    </location>
</feature>
<comment type="subcellular location">
    <subcellularLocation>
        <location evidence="1 8">Cell membrane</location>
        <topology evidence="1 8">Multi-pass membrane protein</topology>
    </subcellularLocation>
</comment>
<keyword evidence="5 8" id="KW-0573">Peptidoglycan synthesis</keyword>
<comment type="function">
    <text evidence="8">Involved in peptidoglycan biosynthesis. Transports lipid-linked peptidoglycan precursors from the inner to the outer leaflet of the cytoplasmic membrane.</text>
</comment>
<comment type="caution">
    <text evidence="10">The sequence shown here is derived from an EMBL/GenBank/DDBJ whole genome shotgun (WGS) entry which is preliminary data.</text>
</comment>
<dbReference type="PRINTS" id="PR01806">
    <property type="entry name" value="VIRFACTRMVIN"/>
</dbReference>